<dbReference type="AlphaFoldDB" id="A0A7J7K1Z3"/>
<dbReference type="PANTHER" id="PTHR21053:SF2">
    <property type="entry name" value="TRANSCRIPTION ELONGATION FACTOR, MITOCHONDRIAL"/>
    <property type="match status" value="1"/>
</dbReference>
<reference evidence="2" key="1">
    <citation type="submission" date="2020-06" db="EMBL/GenBank/DDBJ databases">
        <title>Draft genome of Bugula neritina, a colonial animal packing powerful symbionts and potential medicines.</title>
        <authorList>
            <person name="Rayko M."/>
        </authorList>
    </citation>
    <scope>NUCLEOTIDE SEQUENCE [LARGE SCALE GENOMIC DNA]</scope>
    <source>
        <strain evidence="2">Kwan_BN1</strain>
    </source>
</reference>
<dbReference type="GO" id="GO:0030337">
    <property type="term" value="F:DNA polymerase processivity factor activity"/>
    <property type="evidence" value="ECO:0007669"/>
    <property type="project" value="TreeGrafter"/>
</dbReference>
<feature type="region of interest" description="Disordered" evidence="1">
    <location>
        <begin position="320"/>
        <end position="350"/>
    </location>
</feature>
<protein>
    <submittedName>
        <fullName evidence="2">TEFM</fullName>
    </submittedName>
</protein>
<gene>
    <name evidence="2" type="ORF">EB796_010060</name>
</gene>
<organism evidence="2 3">
    <name type="scientific">Bugula neritina</name>
    <name type="common">Brown bryozoan</name>
    <name type="synonym">Sertularia neritina</name>
    <dbReference type="NCBI Taxonomy" id="10212"/>
    <lineage>
        <taxon>Eukaryota</taxon>
        <taxon>Metazoa</taxon>
        <taxon>Spiralia</taxon>
        <taxon>Lophotrochozoa</taxon>
        <taxon>Bryozoa</taxon>
        <taxon>Gymnolaemata</taxon>
        <taxon>Cheilostomatida</taxon>
        <taxon>Flustrina</taxon>
        <taxon>Buguloidea</taxon>
        <taxon>Bugulidae</taxon>
        <taxon>Bugula</taxon>
    </lineage>
</organism>
<dbReference type="OrthoDB" id="5949570at2759"/>
<feature type="compositionally biased region" description="Polar residues" evidence="1">
    <location>
        <begin position="327"/>
        <end position="343"/>
    </location>
</feature>
<proteinExistence type="predicted"/>
<evidence type="ECO:0000313" key="3">
    <source>
        <dbReference type="Proteomes" id="UP000593567"/>
    </source>
</evidence>
<evidence type="ECO:0000256" key="1">
    <source>
        <dbReference type="SAM" id="MobiDB-lite"/>
    </source>
</evidence>
<comment type="caution">
    <text evidence="2">The sequence shown here is derived from an EMBL/GenBank/DDBJ whole genome shotgun (WGS) entry which is preliminary data.</text>
</comment>
<evidence type="ECO:0000313" key="2">
    <source>
        <dbReference type="EMBL" id="KAF6031628.1"/>
    </source>
</evidence>
<accession>A0A7J7K1Z3</accession>
<dbReference type="EMBL" id="VXIV02001584">
    <property type="protein sequence ID" value="KAF6031628.1"/>
    <property type="molecule type" value="Genomic_DNA"/>
</dbReference>
<dbReference type="Proteomes" id="UP000593567">
    <property type="component" value="Unassembled WGS sequence"/>
</dbReference>
<dbReference type="GO" id="GO:0042645">
    <property type="term" value="C:mitochondrial nucleoid"/>
    <property type="evidence" value="ECO:0007669"/>
    <property type="project" value="TreeGrafter"/>
</dbReference>
<dbReference type="InterPro" id="IPR039150">
    <property type="entry name" value="TEFM"/>
</dbReference>
<dbReference type="PANTHER" id="PTHR21053">
    <property type="entry name" value="TRANSCRIPTION ELONGATION FACTOR, MITOCHONDRIAL"/>
    <property type="match status" value="1"/>
</dbReference>
<keyword evidence="3" id="KW-1185">Reference proteome</keyword>
<dbReference type="GO" id="GO:0006392">
    <property type="term" value="P:transcription elongation by mitochondrial RNA polymerase"/>
    <property type="evidence" value="ECO:0007669"/>
    <property type="project" value="InterPro"/>
</dbReference>
<sequence length="350" mass="39614">MMEVLVSKIFVGHVRPVVFTQSIARWISSQKRKTLVQQIYSEQENKRILHVLNNESAEQLRERKIGTKKLQERIIASRPFESLAEVLSLPRINIVQVEKLCTRALMDQHAPSKAHSKTSQQICYPSIESSEAASIKMVTSLVLGGRDTSWVTMTDELEFIQARKMPYDQALSLLKYDHVKYTTTVQDVMRELPVSDMYVLPFAPRRLNGKTAVATAYHGGRWLLDATFCSLIAGQHGLGKVCTIRSSDLSSIFNLNVGGEVVKTDTVLNKILKDGHWKQHHIKELDALQHQRKLFDEQQSLLTLQCLAFITEILLPLRSHEGESDPSPHSNSTKLEKLSNSSDKLFGVLR</sequence>
<name>A0A7J7K1Z3_BUGNE</name>